<evidence type="ECO:0008006" key="5">
    <source>
        <dbReference type="Google" id="ProtNLM"/>
    </source>
</evidence>
<comment type="similarity">
    <text evidence="1">Belongs to the UPF0065 (bug) family.</text>
</comment>
<evidence type="ECO:0000313" key="4">
    <source>
        <dbReference type="Proteomes" id="UP000216857"/>
    </source>
</evidence>
<dbReference type="PIRSF" id="PIRSF017082">
    <property type="entry name" value="YflP"/>
    <property type="match status" value="1"/>
</dbReference>
<dbReference type="CDD" id="cd13578">
    <property type="entry name" value="PBP2_Bug27"/>
    <property type="match status" value="1"/>
</dbReference>
<reference evidence="3" key="1">
    <citation type="submission" date="2017-05" db="EMBL/GenBank/DDBJ databases">
        <title>Complete and WGS of Bordetella genogroups.</title>
        <authorList>
            <person name="Spilker T."/>
            <person name="Lipuma J."/>
        </authorList>
    </citation>
    <scope>NUCLEOTIDE SEQUENCE</scope>
    <source>
        <strain evidence="3">AU21707</strain>
    </source>
</reference>
<evidence type="ECO:0000256" key="2">
    <source>
        <dbReference type="SAM" id="SignalP"/>
    </source>
</evidence>
<dbReference type="InterPro" id="IPR005064">
    <property type="entry name" value="BUG"/>
</dbReference>
<keyword evidence="2" id="KW-0732">Signal</keyword>
<dbReference type="OrthoDB" id="8678477at2"/>
<name>A0A261R7K2_9BORD</name>
<gene>
    <name evidence="3" type="ORF">CAL26_26440</name>
</gene>
<accession>A0A261R7K2</accession>
<dbReference type="Pfam" id="PF03401">
    <property type="entry name" value="TctC"/>
    <property type="match status" value="1"/>
</dbReference>
<dbReference type="PANTHER" id="PTHR42928:SF5">
    <property type="entry name" value="BLR1237 PROTEIN"/>
    <property type="match status" value="1"/>
</dbReference>
<dbReference type="InterPro" id="IPR042100">
    <property type="entry name" value="Bug_dom1"/>
</dbReference>
<dbReference type="PROSITE" id="PS51257">
    <property type="entry name" value="PROKAR_LIPOPROTEIN"/>
    <property type="match status" value="1"/>
</dbReference>
<dbReference type="PANTHER" id="PTHR42928">
    <property type="entry name" value="TRICARBOXYLATE-BINDING PROTEIN"/>
    <property type="match status" value="1"/>
</dbReference>
<protein>
    <recommendedName>
        <fullName evidence="5">ABC transporter substrate-binding protein</fullName>
    </recommendedName>
</protein>
<dbReference type="Gene3D" id="3.40.190.10">
    <property type="entry name" value="Periplasmic binding protein-like II"/>
    <property type="match status" value="1"/>
</dbReference>
<dbReference type="SUPFAM" id="SSF53850">
    <property type="entry name" value="Periplasmic binding protein-like II"/>
    <property type="match status" value="1"/>
</dbReference>
<proteinExistence type="inferred from homology"/>
<evidence type="ECO:0000313" key="3">
    <source>
        <dbReference type="EMBL" id="OZI20985.1"/>
    </source>
</evidence>
<dbReference type="RefSeq" id="WP_094849543.1">
    <property type="nucleotide sequence ID" value="NZ_NEVJ01000003.1"/>
</dbReference>
<comment type="caution">
    <text evidence="3">The sequence shown here is derived from an EMBL/GenBank/DDBJ whole genome shotgun (WGS) entry which is preliminary data.</text>
</comment>
<sequence>MNKSILVAGLIALGCAGPSQAADWPARPVSIILGFAPGGSADIAARIVSEKLTKSFGTSFVVENRPGANGDIAATFVSHAAPDGYTLLFAPDAIVTSPAIRKTQYDPIKDFVPIAMIAQGPLVLVENPKTKAESVAQLIAMAKANPAKFSFGSSGVGNNQHFAGEKFNAMTGLSLTHVPYKGGGQAIADLLADQIPIAFLGTGPVMPHVKSGKLKVLAVTTAQRFQGLPDVPTLDESGLKGFDMSQWLGIVGPLGTPPDVIRTLNSRINTILAEPDVKEKLLASGMNALPMTPAQLGEQIKRDAASYRKLAQDQHMSE</sequence>
<feature type="signal peptide" evidence="2">
    <location>
        <begin position="1"/>
        <end position="21"/>
    </location>
</feature>
<evidence type="ECO:0000256" key="1">
    <source>
        <dbReference type="ARBA" id="ARBA00006987"/>
    </source>
</evidence>
<organism evidence="3 4">
    <name type="scientific">Bordetella genomosp. 9</name>
    <dbReference type="NCBI Taxonomy" id="1416803"/>
    <lineage>
        <taxon>Bacteria</taxon>
        <taxon>Pseudomonadati</taxon>
        <taxon>Pseudomonadota</taxon>
        <taxon>Betaproteobacteria</taxon>
        <taxon>Burkholderiales</taxon>
        <taxon>Alcaligenaceae</taxon>
        <taxon>Bordetella</taxon>
    </lineage>
</organism>
<dbReference type="AlphaFoldDB" id="A0A261R7K2"/>
<keyword evidence="4" id="KW-1185">Reference proteome</keyword>
<feature type="chain" id="PRO_5011994805" description="ABC transporter substrate-binding protein" evidence="2">
    <location>
        <begin position="22"/>
        <end position="318"/>
    </location>
</feature>
<dbReference type="EMBL" id="NEVJ01000003">
    <property type="protein sequence ID" value="OZI20985.1"/>
    <property type="molecule type" value="Genomic_DNA"/>
</dbReference>
<dbReference type="Gene3D" id="3.40.190.150">
    <property type="entry name" value="Bordetella uptake gene, domain 1"/>
    <property type="match status" value="1"/>
</dbReference>
<dbReference type="Proteomes" id="UP000216857">
    <property type="component" value="Unassembled WGS sequence"/>
</dbReference>